<keyword evidence="1" id="KW-0812">Transmembrane</keyword>
<keyword evidence="3" id="KW-0012">Acyltransferase</keyword>
<dbReference type="GO" id="GO:0016746">
    <property type="term" value="F:acyltransferase activity"/>
    <property type="evidence" value="ECO:0007669"/>
    <property type="project" value="UniProtKB-KW"/>
</dbReference>
<feature type="transmembrane region" description="Helical" evidence="1">
    <location>
        <begin position="241"/>
        <end position="259"/>
    </location>
</feature>
<organism evidence="3 4">
    <name type="scientific">Leucobacter rhizosphaerae</name>
    <dbReference type="NCBI Taxonomy" id="2932245"/>
    <lineage>
        <taxon>Bacteria</taxon>
        <taxon>Bacillati</taxon>
        <taxon>Actinomycetota</taxon>
        <taxon>Actinomycetes</taxon>
        <taxon>Micrococcales</taxon>
        <taxon>Microbacteriaceae</taxon>
        <taxon>Leucobacter</taxon>
    </lineage>
</organism>
<evidence type="ECO:0000313" key="3">
    <source>
        <dbReference type="EMBL" id="UOQ59913.1"/>
    </source>
</evidence>
<evidence type="ECO:0000259" key="2">
    <source>
        <dbReference type="Pfam" id="PF01757"/>
    </source>
</evidence>
<dbReference type="InterPro" id="IPR050879">
    <property type="entry name" value="Acyltransferase_3"/>
</dbReference>
<feature type="transmembrane region" description="Helical" evidence="1">
    <location>
        <begin position="163"/>
        <end position="182"/>
    </location>
</feature>
<feature type="domain" description="Acyltransferase 3" evidence="2">
    <location>
        <begin position="29"/>
        <end position="337"/>
    </location>
</feature>
<proteinExistence type="predicted"/>
<sequence>MPSGCGPHDERGRDITPPLAAPTARFTSNLQAIRIIAAFLILLRHSFVVLGDDSPLAGVRIPSIGIWVFFTISGYLLPGSWVRHPHLGHFLRARLRRLMPSLAVVVAASALILGPILSWLPASDYFSHPTTWAYFSNLVFQPSYFLPGVFEDNPYPNAVNGSIWSLPPQALTYALIPIVFLMKARGWRIAGWAALLAFAVWDNLNGTFEQTVVWGSNVSQALIVIGFFAAGALIRELRVPLRLSVTAVLVVLLIIGMALLPGANYLLMCLVIPYGIITISLQSWPGLRAVNRFPDISYGVFLVGFPVQQTVIATLPDINPYLSIGLTVVVSTVLALFLELCVDRPIVRAAARRSRRKASDRDAASGSN</sequence>
<feature type="transmembrane region" description="Helical" evidence="1">
    <location>
        <begin position="321"/>
        <end position="342"/>
    </location>
</feature>
<dbReference type="PANTHER" id="PTHR23028">
    <property type="entry name" value="ACETYLTRANSFERASE"/>
    <property type="match status" value="1"/>
</dbReference>
<evidence type="ECO:0000313" key="4">
    <source>
        <dbReference type="Proteomes" id="UP000831775"/>
    </source>
</evidence>
<keyword evidence="1" id="KW-1133">Transmembrane helix</keyword>
<keyword evidence="4" id="KW-1185">Reference proteome</keyword>
<gene>
    <name evidence="3" type="ORF">MUN76_12810</name>
</gene>
<dbReference type="RefSeq" id="WP_244685176.1">
    <property type="nucleotide sequence ID" value="NZ_CP095043.1"/>
</dbReference>
<feature type="transmembrane region" description="Helical" evidence="1">
    <location>
        <begin position="57"/>
        <end position="77"/>
    </location>
</feature>
<feature type="transmembrane region" description="Helical" evidence="1">
    <location>
        <begin position="98"/>
        <end position="120"/>
    </location>
</feature>
<feature type="transmembrane region" description="Helical" evidence="1">
    <location>
        <begin position="189"/>
        <end position="208"/>
    </location>
</feature>
<feature type="transmembrane region" description="Helical" evidence="1">
    <location>
        <begin position="214"/>
        <end position="234"/>
    </location>
</feature>
<dbReference type="PANTHER" id="PTHR23028:SF53">
    <property type="entry name" value="ACYL_TRANSF_3 DOMAIN-CONTAINING PROTEIN"/>
    <property type="match status" value="1"/>
</dbReference>
<feature type="transmembrane region" description="Helical" evidence="1">
    <location>
        <begin position="296"/>
        <end position="315"/>
    </location>
</feature>
<accession>A0ABY4FUD3</accession>
<dbReference type="InterPro" id="IPR002656">
    <property type="entry name" value="Acyl_transf_3_dom"/>
</dbReference>
<reference evidence="3 4" key="1">
    <citation type="submission" date="2022-04" db="EMBL/GenBank/DDBJ databases">
        <title>Leucobacter sp. isolated from rhizosphere of onion.</title>
        <authorList>
            <person name="Won M."/>
            <person name="Lee C.-M."/>
            <person name="Woen H.-Y."/>
            <person name="Kwon S.-W."/>
        </authorList>
    </citation>
    <scope>NUCLEOTIDE SEQUENCE [LARGE SCALE GENOMIC DNA]</scope>
    <source>
        <strain evidence="3 4">H25R-14</strain>
    </source>
</reference>
<name>A0ABY4FUD3_9MICO</name>
<dbReference type="EMBL" id="CP095043">
    <property type="protein sequence ID" value="UOQ59913.1"/>
    <property type="molecule type" value="Genomic_DNA"/>
</dbReference>
<protein>
    <submittedName>
        <fullName evidence="3">Acyltransferase</fullName>
    </submittedName>
</protein>
<dbReference type="Pfam" id="PF01757">
    <property type="entry name" value="Acyl_transf_3"/>
    <property type="match status" value="1"/>
</dbReference>
<keyword evidence="1" id="KW-0472">Membrane</keyword>
<evidence type="ECO:0000256" key="1">
    <source>
        <dbReference type="SAM" id="Phobius"/>
    </source>
</evidence>
<feature type="transmembrane region" description="Helical" evidence="1">
    <location>
        <begin position="265"/>
        <end position="284"/>
    </location>
</feature>
<keyword evidence="3" id="KW-0808">Transferase</keyword>
<dbReference type="Proteomes" id="UP000831775">
    <property type="component" value="Chromosome"/>
</dbReference>